<dbReference type="Gene3D" id="1.10.260.40">
    <property type="entry name" value="lambda repressor-like DNA-binding domains"/>
    <property type="match status" value="1"/>
</dbReference>
<dbReference type="GO" id="GO:0003700">
    <property type="term" value="F:DNA-binding transcription factor activity"/>
    <property type="evidence" value="ECO:0007669"/>
    <property type="project" value="TreeGrafter"/>
</dbReference>
<keyword evidence="4" id="KW-0804">Transcription</keyword>
<dbReference type="InterPro" id="IPR046335">
    <property type="entry name" value="LacI/GalR-like_sensor"/>
</dbReference>
<evidence type="ECO:0000256" key="3">
    <source>
        <dbReference type="ARBA" id="ARBA00023125"/>
    </source>
</evidence>
<name>A0A1L7CQB6_9CORY</name>
<protein>
    <recommendedName>
        <fullName evidence="6">HTH lacI-type domain-containing protein</fullName>
    </recommendedName>
</protein>
<dbReference type="Gene3D" id="3.40.50.2300">
    <property type="match status" value="2"/>
</dbReference>
<dbReference type="SMART" id="SM00354">
    <property type="entry name" value="HTH_LACI"/>
    <property type="match status" value="1"/>
</dbReference>
<keyword evidence="3" id="KW-0238">DNA-binding</keyword>
<keyword evidence="1" id="KW-0678">Repressor</keyword>
<dbReference type="GO" id="GO:0000976">
    <property type="term" value="F:transcription cis-regulatory region binding"/>
    <property type="evidence" value="ECO:0007669"/>
    <property type="project" value="TreeGrafter"/>
</dbReference>
<evidence type="ECO:0000259" key="6">
    <source>
        <dbReference type="PROSITE" id="PS50932"/>
    </source>
</evidence>
<dbReference type="InterPro" id="IPR028082">
    <property type="entry name" value="Peripla_BP_I"/>
</dbReference>
<dbReference type="STRING" id="1437875.CFRA_00435"/>
<keyword evidence="8" id="KW-1185">Reference proteome</keyword>
<dbReference type="InterPro" id="IPR000843">
    <property type="entry name" value="HTH_LacI"/>
</dbReference>
<evidence type="ECO:0000256" key="5">
    <source>
        <dbReference type="SAM" id="MobiDB-lite"/>
    </source>
</evidence>
<sequence length="369" mass="38682">MTVSRTHRPTLKDVARAADVSVSTASRALAGSDRISRATRELVAQAAAEIGYRPNIQARALRMSRSTTIAVVVPSLVNHYFAAMVTAIQEHAATRGITTIVAATNESATEQTKALNALTDQRVAGIICVPHEDCAAQIRALAAGGTPVVLVDRTLPDPAPQTAGTAKDAASANTPAPQTTPTIPTVTSAPRPGMTAALELLADAGSLPVGYLSGPMSTSTGRERLEVFISAATKLGLDTSHVFHGGYEQELGRHGAEELIDQGVAALFAGDSMMTVGVIEACHRRDLEVGVDIAVIGFDNQPLFDLQPRPITVIDQDVRRMALTALQILTALVTGTPGDATTETHPTGTPAHVRVPTRLIARRSVPQIP</sequence>
<dbReference type="RefSeq" id="WP_075662984.1">
    <property type="nucleotide sequence ID" value="NZ_CP009247.1"/>
</dbReference>
<reference evidence="7 8" key="1">
    <citation type="submission" date="2014-08" db="EMBL/GenBank/DDBJ databases">
        <title>Complete genome sequence of Corynebacterium frankenforstense ST18(T) (=DSM 45800(T)), isolated from raw cow milk.</title>
        <authorList>
            <person name="Ruckert C."/>
            <person name="Albersmeier A."/>
            <person name="Winkler A."/>
            <person name="Lipski A."/>
            <person name="Kalinowski J."/>
        </authorList>
    </citation>
    <scope>NUCLEOTIDE SEQUENCE [LARGE SCALE GENOMIC DNA]</scope>
    <source>
        <strain evidence="7 8">ST18</strain>
    </source>
</reference>
<dbReference type="OrthoDB" id="59108at2"/>
<dbReference type="SUPFAM" id="SSF47413">
    <property type="entry name" value="lambda repressor-like DNA-binding domains"/>
    <property type="match status" value="1"/>
</dbReference>
<proteinExistence type="predicted"/>
<dbReference type="InterPro" id="IPR010982">
    <property type="entry name" value="Lambda_DNA-bd_dom_sf"/>
</dbReference>
<feature type="region of interest" description="Disordered" evidence="5">
    <location>
        <begin position="155"/>
        <end position="190"/>
    </location>
</feature>
<dbReference type="EMBL" id="CP009247">
    <property type="protein sequence ID" value="APT88011.1"/>
    <property type="molecule type" value="Genomic_DNA"/>
</dbReference>
<evidence type="ECO:0000313" key="8">
    <source>
        <dbReference type="Proteomes" id="UP000185434"/>
    </source>
</evidence>
<dbReference type="PROSITE" id="PS50932">
    <property type="entry name" value="HTH_LACI_2"/>
    <property type="match status" value="1"/>
</dbReference>
<evidence type="ECO:0000313" key="7">
    <source>
        <dbReference type="EMBL" id="APT88011.1"/>
    </source>
</evidence>
<dbReference type="CDD" id="cd01392">
    <property type="entry name" value="HTH_LacI"/>
    <property type="match status" value="1"/>
</dbReference>
<dbReference type="KEGG" id="cfk:CFRA_00435"/>
<keyword evidence="2" id="KW-0805">Transcription regulation</keyword>
<dbReference type="PANTHER" id="PTHR30146:SF148">
    <property type="entry name" value="HTH-TYPE TRANSCRIPTIONAL REPRESSOR PURR-RELATED"/>
    <property type="match status" value="1"/>
</dbReference>
<dbReference type="Pfam" id="PF13377">
    <property type="entry name" value="Peripla_BP_3"/>
    <property type="match status" value="1"/>
</dbReference>
<gene>
    <name evidence="7" type="ORF">CFRA_00435</name>
</gene>
<evidence type="ECO:0000256" key="2">
    <source>
        <dbReference type="ARBA" id="ARBA00023015"/>
    </source>
</evidence>
<evidence type="ECO:0000256" key="1">
    <source>
        <dbReference type="ARBA" id="ARBA00022491"/>
    </source>
</evidence>
<dbReference type="Pfam" id="PF00356">
    <property type="entry name" value="LacI"/>
    <property type="match status" value="1"/>
</dbReference>
<dbReference type="PROSITE" id="PS00356">
    <property type="entry name" value="HTH_LACI_1"/>
    <property type="match status" value="1"/>
</dbReference>
<dbReference type="SUPFAM" id="SSF53822">
    <property type="entry name" value="Periplasmic binding protein-like I"/>
    <property type="match status" value="1"/>
</dbReference>
<feature type="compositionally biased region" description="Low complexity" evidence="5">
    <location>
        <begin position="169"/>
        <end position="190"/>
    </location>
</feature>
<organism evidence="7 8">
    <name type="scientific">Corynebacterium frankenforstense DSM 45800</name>
    <dbReference type="NCBI Taxonomy" id="1437875"/>
    <lineage>
        <taxon>Bacteria</taxon>
        <taxon>Bacillati</taxon>
        <taxon>Actinomycetota</taxon>
        <taxon>Actinomycetes</taxon>
        <taxon>Mycobacteriales</taxon>
        <taxon>Corynebacteriaceae</taxon>
        <taxon>Corynebacterium</taxon>
    </lineage>
</organism>
<feature type="domain" description="HTH lacI-type" evidence="6">
    <location>
        <begin position="9"/>
        <end position="63"/>
    </location>
</feature>
<evidence type="ECO:0000256" key="4">
    <source>
        <dbReference type="ARBA" id="ARBA00023163"/>
    </source>
</evidence>
<dbReference type="PANTHER" id="PTHR30146">
    <property type="entry name" value="LACI-RELATED TRANSCRIPTIONAL REPRESSOR"/>
    <property type="match status" value="1"/>
</dbReference>
<dbReference type="AlphaFoldDB" id="A0A1L7CQB6"/>
<dbReference type="Proteomes" id="UP000185434">
    <property type="component" value="Chromosome"/>
</dbReference>
<accession>A0A1L7CQB6</accession>